<keyword evidence="2" id="KW-1185">Reference proteome</keyword>
<dbReference type="AlphaFoldDB" id="A0A9P5ZPJ0"/>
<name>A0A9P5ZPJ0_PLEER</name>
<evidence type="ECO:0000313" key="1">
    <source>
        <dbReference type="EMBL" id="KAF9491599.1"/>
    </source>
</evidence>
<evidence type="ECO:0000313" key="2">
    <source>
        <dbReference type="Proteomes" id="UP000807025"/>
    </source>
</evidence>
<dbReference type="EMBL" id="MU154615">
    <property type="protein sequence ID" value="KAF9491599.1"/>
    <property type="molecule type" value="Genomic_DNA"/>
</dbReference>
<comment type="caution">
    <text evidence="1">The sequence shown here is derived from an EMBL/GenBank/DDBJ whole genome shotgun (WGS) entry which is preliminary data.</text>
</comment>
<gene>
    <name evidence="1" type="ORF">BDN71DRAFT_1297557</name>
</gene>
<protein>
    <submittedName>
        <fullName evidence="1">Uncharacterized protein</fullName>
    </submittedName>
</protein>
<sequence length="118" mass="12960">MPEINAMEHLKHPDIWELEEVYIQPIVLASFPLQLRQLLACHSRSAFQAAAACVREESLIILVPSLASFTIGPRYGIKTIPARIRCGSPSSTLHTFHTANRAAEFCTNALTPGTDSDS</sequence>
<dbReference type="Proteomes" id="UP000807025">
    <property type="component" value="Unassembled WGS sequence"/>
</dbReference>
<proteinExistence type="predicted"/>
<organism evidence="1 2">
    <name type="scientific">Pleurotus eryngii</name>
    <name type="common">Boletus of the steppes</name>
    <dbReference type="NCBI Taxonomy" id="5323"/>
    <lineage>
        <taxon>Eukaryota</taxon>
        <taxon>Fungi</taxon>
        <taxon>Dikarya</taxon>
        <taxon>Basidiomycota</taxon>
        <taxon>Agaricomycotina</taxon>
        <taxon>Agaricomycetes</taxon>
        <taxon>Agaricomycetidae</taxon>
        <taxon>Agaricales</taxon>
        <taxon>Pleurotineae</taxon>
        <taxon>Pleurotaceae</taxon>
        <taxon>Pleurotus</taxon>
    </lineage>
</organism>
<accession>A0A9P5ZPJ0</accession>
<reference evidence="1" key="1">
    <citation type="submission" date="2020-11" db="EMBL/GenBank/DDBJ databases">
        <authorList>
            <consortium name="DOE Joint Genome Institute"/>
            <person name="Ahrendt S."/>
            <person name="Riley R."/>
            <person name="Andreopoulos W."/>
            <person name="Labutti K."/>
            <person name="Pangilinan J."/>
            <person name="Ruiz-Duenas F.J."/>
            <person name="Barrasa J.M."/>
            <person name="Sanchez-Garcia M."/>
            <person name="Camarero S."/>
            <person name="Miyauchi S."/>
            <person name="Serrano A."/>
            <person name="Linde D."/>
            <person name="Babiker R."/>
            <person name="Drula E."/>
            <person name="Ayuso-Fernandez I."/>
            <person name="Pacheco R."/>
            <person name="Padilla G."/>
            <person name="Ferreira P."/>
            <person name="Barriuso J."/>
            <person name="Kellner H."/>
            <person name="Castanera R."/>
            <person name="Alfaro M."/>
            <person name="Ramirez L."/>
            <person name="Pisabarro A.G."/>
            <person name="Kuo A."/>
            <person name="Tritt A."/>
            <person name="Lipzen A."/>
            <person name="He G."/>
            <person name="Yan M."/>
            <person name="Ng V."/>
            <person name="Cullen D."/>
            <person name="Martin F."/>
            <person name="Rosso M.-N."/>
            <person name="Henrissat B."/>
            <person name="Hibbett D."/>
            <person name="Martinez A.T."/>
            <person name="Grigoriev I.V."/>
        </authorList>
    </citation>
    <scope>NUCLEOTIDE SEQUENCE</scope>
    <source>
        <strain evidence="1">ATCC 90797</strain>
    </source>
</reference>